<evidence type="ECO:0000259" key="4">
    <source>
        <dbReference type="Pfam" id="PF04824"/>
    </source>
</evidence>
<proteinExistence type="inferred from homology"/>
<dbReference type="Pfam" id="PF04824">
    <property type="entry name" value="Rad21_Rec8"/>
    <property type="match status" value="1"/>
</dbReference>
<sequence>MLSDQLTAKQGPLSRVWLASHWERKISKAQFLHTNLNTAIDYISNNQTQEPIALRISGQLLLGVVRIHSRKTRYLLEDCNGALSKIKTAFKQGNVNLTETANTKANLDTITLPERLDDFDILLPDTPWSREQMARDPMLDSLLTQDITLLDTQDTYLSFNDAIEQGRLLDRAEHQHIGDFGTLPMDDIEMGRRDNEAALLDRSFSAELNDGSLNKLQQLQINDNNDDALSINQDDGFDFDFDFGGDDDGLGNNNDNNGMDRDQTPLPEFHLPSHADDNMDSLMEAGIVPVSQNEEIIFGMDEEDTSMQQNRPARRRRRLVVDKVTEIPNEELKRYMIDTSAIVDKTTNDASPSTTTKAAQKIDLKKPSGCIAGSAIENMVTRWNRQQRAATLDASQDTFDIQSTDMQAPVATNNLDDTAFDFGQDDALDFDFAGFDDSGDTPMDQAQIFDTGMSFSMNEDDLNEGHSQAYDTQQTTFGARTKETIDRLQQIFQTQKTIPFEQLASKQTSKKSDAARLFFDVLLLTSKNVIKVNQSTAYGPIEISA</sequence>
<dbReference type="PANTHER" id="PTHR12585:SF69">
    <property type="entry name" value="FI11703P"/>
    <property type="match status" value="1"/>
</dbReference>
<dbReference type="GO" id="GO:0003682">
    <property type="term" value="F:chromatin binding"/>
    <property type="evidence" value="ECO:0007669"/>
    <property type="project" value="TreeGrafter"/>
</dbReference>
<organism evidence="6 7">
    <name type="scientific">Absidia repens</name>
    <dbReference type="NCBI Taxonomy" id="90262"/>
    <lineage>
        <taxon>Eukaryota</taxon>
        <taxon>Fungi</taxon>
        <taxon>Fungi incertae sedis</taxon>
        <taxon>Mucoromycota</taxon>
        <taxon>Mucoromycotina</taxon>
        <taxon>Mucoromycetes</taxon>
        <taxon>Mucorales</taxon>
        <taxon>Cunninghamellaceae</taxon>
        <taxon>Absidia</taxon>
    </lineage>
</organism>
<dbReference type="InterPro" id="IPR036390">
    <property type="entry name" value="WH_DNA-bd_sf"/>
</dbReference>
<dbReference type="Gene3D" id="1.10.10.580">
    <property type="entry name" value="Structural maintenance of chromosome 1. Chain E"/>
    <property type="match status" value="1"/>
</dbReference>
<dbReference type="InterPro" id="IPR006909">
    <property type="entry name" value="Rad21/Rec8_C_eu"/>
</dbReference>
<dbReference type="GO" id="GO:0008278">
    <property type="term" value="C:cohesin complex"/>
    <property type="evidence" value="ECO:0007669"/>
    <property type="project" value="InterPro"/>
</dbReference>
<protein>
    <submittedName>
        <fullName evidence="6">Rec8 like protein-domain-containing protein</fullName>
    </submittedName>
</protein>
<comment type="caution">
    <text evidence="6">The sequence shown here is derived from an EMBL/GenBank/DDBJ whole genome shotgun (WGS) entry which is preliminary data.</text>
</comment>
<evidence type="ECO:0000256" key="3">
    <source>
        <dbReference type="ARBA" id="ARBA00023242"/>
    </source>
</evidence>
<feature type="domain" description="Rad21/Rec8-like protein C-terminal eukaryotic" evidence="4">
    <location>
        <begin position="509"/>
        <end position="544"/>
    </location>
</feature>
<dbReference type="GO" id="GO:0007062">
    <property type="term" value="P:sister chromatid cohesion"/>
    <property type="evidence" value="ECO:0007669"/>
    <property type="project" value="InterPro"/>
</dbReference>
<dbReference type="InterPro" id="IPR023093">
    <property type="entry name" value="ScpA-like_C"/>
</dbReference>
<dbReference type="PANTHER" id="PTHR12585">
    <property type="entry name" value="SCC1 / RAD21 FAMILY MEMBER"/>
    <property type="match status" value="1"/>
</dbReference>
<evidence type="ECO:0000256" key="1">
    <source>
        <dbReference type="ARBA" id="ARBA00004123"/>
    </source>
</evidence>
<evidence type="ECO:0000313" key="7">
    <source>
        <dbReference type="Proteomes" id="UP000193560"/>
    </source>
</evidence>
<dbReference type="OrthoDB" id="10071381at2759"/>
<gene>
    <name evidence="6" type="ORF">BCR42DRAFT_404856</name>
</gene>
<evidence type="ECO:0000313" key="6">
    <source>
        <dbReference type="EMBL" id="ORZ23472.1"/>
    </source>
</evidence>
<dbReference type="GO" id="GO:0005634">
    <property type="term" value="C:nucleus"/>
    <property type="evidence" value="ECO:0007669"/>
    <property type="project" value="UniProtKB-SubCell"/>
</dbReference>
<dbReference type="AlphaFoldDB" id="A0A1X2IWR8"/>
<dbReference type="EMBL" id="MCGE01000003">
    <property type="protein sequence ID" value="ORZ23472.1"/>
    <property type="molecule type" value="Genomic_DNA"/>
</dbReference>
<dbReference type="InterPro" id="IPR006910">
    <property type="entry name" value="Rad21_Rec8_N"/>
</dbReference>
<evidence type="ECO:0000259" key="5">
    <source>
        <dbReference type="Pfam" id="PF04825"/>
    </source>
</evidence>
<name>A0A1X2IWR8_9FUNG</name>
<comment type="similarity">
    <text evidence="2">Belongs to the rad21 family.</text>
</comment>
<accession>A0A1X2IWR8</accession>
<evidence type="ECO:0000256" key="2">
    <source>
        <dbReference type="ARBA" id="ARBA00009870"/>
    </source>
</evidence>
<dbReference type="Pfam" id="PF04825">
    <property type="entry name" value="Rad21_Rec8_N"/>
    <property type="match status" value="1"/>
</dbReference>
<keyword evidence="3" id="KW-0539">Nucleus</keyword>
<dbReference type="SUPFAM" id="SSF46785">
    <property type="entry name" value="Winged helix' DNA-binding domain"/>
    <property type="match status" value="1"/>
</dbReference>
<feature type="domain" description="Rad21/Rec8-like protein N-terminal" evidence="5">
    <location>
        <begin position="2"/>
        <end position="105"/>
    </location>
</feature>
<keyword evidence="7" id="KW-1185">Reference proteome</keyword>
<comment type="subcellular location">
    <subcellularLocation>
        <location evidence="1">Nucleus</location>
    </subcellularLocation>
</comment>
<dbReference type="STRING" id="90262.A0A1X2IWR8"/>
<dbReference type="Proteomes" id="UP000193560">
    <property type="component" value="Unassembled WGS sequence"/>
</dbReference>
<dbReference type="InterPro" id="IPR039781">
    <property type="entry name" value="Rad21/Rec8-like"/>
</dbReference>
<reference evidence="6 7" key="1">
    <citation type="submission" date="2016-07" db="EMBL/GenBank/DDBJ databases">
        <title>Pervasive Adenine N6-methylation of Active Genes in Fungi.</title>
        <authorList>
            <consortium name="DOE Joint Genome Institute"/>
            <person name="Mondo S.J."/>
            <person name="Dannebaum R.O."/>
            <person name="Kuo R.C."/>
            <person name="Labutti K."/>
            <person name="Haridas S."/>
            <person name="Kuo A."/>
            <person name="Salamov A."/>
            <person name="Ahrendt S.R."/>
            <person name="Lipzen A."/>
            <person name="Sullivan W."/>
            <person name="Andreopoulos W.B."/>
            <person name="Clum A."/>
            <person name="Lindquist E."/>
            <person name="Daum C."/>
            <person name="Ramamoorthy G.K."/>
            <person name="Gryganskyi A."/>
            <person name="Culley D."/>
            <person name="Magnuson J.K."/>
            <person name="James T.Y."/>
            <person name="O'Malley M.A."/>
            <person name="Stajich J.E."/>
            <person name="Spatafora J.W."/>
            <person name="Visel A."/>
            <person name="Grigoriev I.V."/>
        </authorList>
    </citation>
    <scope>NUCLEOTIDE SEQUENCE [LARGE SCALE GENOMIC DNA]</scope>
    <source>
        <strain evidence="6 7">NRRL 1336</strain>
    </source>
</reference>
<dbReference type="GO" id="GO:1990414">
    <property type="term" value="P:replication-born double-strand break repair via sister chromatid exchange"/>
    <property type="evidence" value="ECO:0007669"/>
    <property type="project" value="TreeGrafter"/>
</dbReference>